<feature type="active site" evidence="1">
    <location>
        <position position="31"/>
    </location>
</feature>
<dbReference type="PIRSF" id="PIRSF014972">
    <property type="entry name" value="FlK"/>
    <property type="match status" value="1"/>
</dbReference>
<dbReference type="AlphaFoldDB" id="A0A8J6IM59"/>
<dbReference type="Proteomes" id="UP000597668">
    <property type="component" value="Unassembled WGS sequence"/>
</dbReference>
<dbReference type="RefSeq" id="WP_186487331.1">
    <property type="nucleotide sequence ID" value="NZ_JACOGI010000001.1"/>
</dbReference>
<protein>
    <submittedName>
        <fullName evidence="4">Thioesterase family protein</fullName>
    </submittedName>
</protein>
<dbReference type="InterPro" id="IPR029069">
    <property type="entry name" value="HotDog_dom_sf"/>
</dbReference>
<proteinExistence type="predicted"/>
<feature type="binding site" evidence="2">
    <location>
        <position position="109"/>
    </location>
    <ligand>
        <name>substrate</name>
    </ligand>
</feature>
<dbReference type="SUPFAM" id="SSF54637">
    <property type="entry name" value="Thioesterase/thiol ester dehydrase-isomerase"/>
    <property type="match status" value="1"/>
</dbReference>
<dbReference type="Gene3D" id="3.10.129.10">
    <property type="entry name" value="Hotdog Thioesterase"/>
    <property type="match status" value="1"/>
</dbReference>
<feature type="domain" description="Fluoroacetyl-CoA-specific thioesterase-like" evidence="3">
    <location>
        <begin position="12"/>
        <end position="113"/>
    </location>
</feature>
<evidence type="ECO:0000256" key="2">
    <source>
        <dbReference type="PIRSR" id="PIRSR014972-2"/>
    </source>
</evidence>
<reference evidence="4" key="1">
    <citation type="submission" date="2020-08" db="EMBL/GenBank/DDBJ databases">
        <authorList>
            <person name="Liu C."/>
            <person name="Sun Q."/>
        </authorList>
    </citation>
    <scope>NUCLEOTIDE SEQUENCE</scope>
    <source>
        <strain evidence="4">NSJ-65</strain>
    </source>
</reference>
<dbReference type="PANTHER" id="PTHR36934:SF1">
    <property type="entry name" value="THIOESTERASE DOMAIN-CONTAINING PROTEIN"/>
    <property type="match status" value="1"/>
</dbReference>
<comment type="caution">
    <text evidence="4">The sequence shown here is derived from an EMBL/GenBank/DDBJ whole genome shotgun (WGS) entry which is preliminary data.</text>
</comment>
<keyword evidence="5" id="KW-1185">Reference proteome</keyword>
<dbReference type="Pfam" id="PF22636">
    <property type="entry name" value="FlK"/>
    <property type="match status" value="1"/>
</dbReference>
<evidence type="ECO:0000259" key="3">
    <source>
        <dbReference type="Pfam" id="PF22636"/>
    </source>
</evidence>
<feature type="active site" evidence="1">
    <location>
        <position position="65"/>
    </location>
</feature>
<organism evidence="4 5">
    <name type="scientific">Neobittarella massiliensis</name>
    <name type="common">ex Bilen et al. 2018</name>
    <dbReference type="NCBI Taxonomy" id="2041842"/>
    <lineage>
        <taxon>Bacteria</taxon>
        <taxon>Bacillati</taxon>
        <taxon>Bacillota</taxon>
        <taxon>Clostridia</taxon>
        <taxon>Eubacteriales</taxon>
        <taxon>Oscillospiraceae</taxon>
        <taxon>Neobittarella (ex Bilen et al. 2018)</taxon>
    </lineage>
</organism>
<feature type="active site" evidence="1">
    <location>
        <position position="39"/>
    </location>
</feature>
<dbReference type="CDD" id="cd03440">
    <property type="entry name" value="hot_dog"/>
    <property type="match status" value="1"/>
</dbReference>
<evidence type="ECO:0000313" key="5">
    <source>
        <dbReference type="Proteomes" id="UP000597668"/>
    </source>
</evidence>
<accession>A0A8J6IM59</accession>
<dbReference type="InterPro" id="IPR054485">
    <property type="entry name" value="FlK-like_dom"/>
</dbReference>
<sequence>MSNTTHTVSCTVTAAKTALSMGSGSLEVFATPAMSALMEKAAAELLQQQLPDGDTSVGTQIEVWHNAASPVGVTVTATAELLSFDGKKATFTLRAQDEFGPIGEGSHTRAVITASRFMDRLAQKKPVQK</sequence>
<evidence type="ECO:0000256" key="1">
    <source>
        <dbReference type="PIRSR" id="PIRSR014972-1"/>
    </source>
</evidence>
<dbReference type="PANTHER" id="PTHR36934">
    <property type="entry name" value="BLR0278 PROTEIN"/>
    <property type="match status" value="1"/>
</dbReference>
<gene>
    <name evidence="4" type="ORF">H8K20_02095</name>
</gene>
<feature type="binding site" evidence="2">
    <location>
        <position position="58"/>
    </location>
    <ligand>
        <name>substrate</name>
    </ligand>
</feature>
<feature type="binding site" evidence="2">
    <location>
        <position position="58"/>
    </location>
    <ligand>
        <name>CoA</name>
        <dbReference type="ChEBI" id="CHEBI:57287"/>
    </ligand>
</feature>
<name>A0A8J6IM59_9FIRM</name>
<dbReference type="EMBL" id="JACOGI010000001">
    <property type="protein sequence ID" value="MBC3515185.1"/>
    <property type="molecule type" value="Genomic_DNA"/>
</dbReference>
<evidence type="ECO:0000313" key="4">
    <source>
        <dbReference type="EMBL" id="MBC3515185.1"/>
    </source>
</evidence>
<dbReference type="InterPro" id="IPR025540">
    <property type="entry name" value="FlK"/>
</dbReference>